<evidence type="ECO:0000256" key="1">
    <source>
        <dbReference type="ARBA" id="ARBA00004123"/>
    </source>
</evidence>
<evidence type="ECO:0000256" key="2">
    <source>
        <dbReference type="ARBA" id="ARBA00008137"/>
    </source>
</evidence>
<keyword evidence="7" id="KW-0539">Nucleus</keyword>
<protein>
    <recommendedName>
        <fullName evidence="3">Pre-mRNA-splicing factor 18</fullName>
    </recommendedName>
</protein>
<dbReference type="Pfam" id="PF02840">
    <property type="entry name" value="Prp18"/>
    <property type="match status" value="1"/>
</dbReference>
<evidence type="ECO:0000256" key="5">
    <source>
        <dbReference type="ARBA" id="ARBA00022728"/>
    </source>
</evidence>
<keyword evidence="4" id="KW-0507">mRNA processing</keyword>
<feature type="region of interest" description="Disordered" evidence="8">
    <location>
        <begin position="17"/>
        <end position="65"/>
    </location>
</feature>
<dbReference type="PANTHER" id="PTHR13007:SF19">
    <property type="entry name" value="PRE-MRNA-SPLICING FACTOR 18"/>
    <property type="match status" value="1"/>
</dbReference>
<feature type="domain" description="Prp18" evidence="9">
    <location>
        <begin position="135"/>
        <end position="260"/>
    </location>
</feature>
<feature type="compositionally biased region" description="Acidic residues" evidence="8">
    <location>
        <begin position="28"/>
        <end position="38"/>
    </location>
</feature>
<dbReference type="AlphaFoldDB" id="A0A8H2VJX4"/>
<dbReference type="InterPro" id="IPR039979">
    <property type="entry name" value="PRPF18"/>
</dbReference>
<dbReference type="SUPFAM" id="SSF47938">
    <property type="entry name" value="Functional domain of the splicing factor Prp18"/>
    <property type="match status" value="1"/>
</dbReference>
<dbReference type="Proteomes" id="UP000644660">
    <property type="component" value="Unassembled WGS sequence"/>
</dbReference>
<reference evidence="10 11" key="1">
    <citation type="submission" date="2020-05" db="EMBL/GenBank/DDBJ databases">
        <authorList>
            <person name="Casaregola S."/>
            <person name="Devillers H."/>
            <person name="Grondin C."/>
        </authorList>
    </citation>
    <scope>NUCLEOTIDE SEQUENCE [LARGE SCALE GENOMIC DNA]</scope>
    <source>
        <strain evidence="10 11">CLIB 1767</strain>
    </source>
</reference>
<dbReference type="GO" id="GO:0005682">
    <property type="term" value="C:U5 snRNP"/>
    <property type="evidence" value="ECO:0007669"/>
    <property type="project" value="TreeGrafter"/>
</dbReference>
<evidence type="ECO:0000256" key="4">
    <source>
        <dbReference type="ARBA" id="ARBA00022664"/>
    </source>
</evidence>
<evidence type="ECO:0000256" key="7">
    <source>
        <dbReference type="ARBA" id="ARBA00023242"/>
    </source>
</evidence>
<dbReference type="OrthoDB" id="10261918at2759"/>
<gene>
    <name evidence="10" type="ORF">KABA2_11S01738</name>
</gene>
<proteinExistence type="inferred from homology"/>
<comment type="caution">
    <text evidence="10">The sequence shown here is derived from an EMBL/GenBank/DDBJ whole genome shotgun (WGS) entry which is preliminary data.</text>
</comment>
<keyword evidence="6" id="KW-0508">mRNA splicing</keyword>
<dbReference type="GO" id="GO:0046540">
    <property type="term" value="C:U4/U6 x U5 tri-snRNP complex"/>
    <property type="evidence" value="ECO:0007669"/>
    <property type="project" value="TreeGrafter"/>
</dbReference>
<dbReference type="GO" id="GO:0000350">
    <property type="term" value="P:generation of catalytic spliceosome for second transesterification step"/>
    <property type="evidence" value="ECO:0007669"/>
    <property type="project" value="TreeGrafter"/>
</dbReference>
<dbReference type="GO" id="GO:0071021">
    <property type="term" value="C:U2-type post-spliceosomal complex"/>
    <property type="evidence" value="ECO:0007669"/>
    <property type="project" value="TreeGrafter"/>
</dbReference>
<feature type="compositionally biased region" description="Basic and acidic residues" evidence="8">
    <location>
        <begin position="17"/>
        <end position="27"/>
    </location>
</feature>
<keyword evidence="11" id="KW-1185">Reference proteome</keyword>
<organism evidence="10 11">
    <name type="scientific">Maudiozyma barnettii</name>
    <dbReference type="NCBI Taxonomy" id="61262"/>
    <lineage>
        <taxon>Eukaryota</taxon>
        <taxon>Fungi</taxon>
        <taxon>Dikarya</taxon>
        <taxon>Ascomycota</taxon>
        <taxon>Saccharomycotina</taxon>
        <taxon>Saccharomycetes</taxon>
        <taxon>Saccharomycetales</taxon>
        <taxon>Saccharomycetaceae</taxon>
        <taxon>Maudiozyma</taxon>
    </lineage>
</organism>
<comment type="similarity">
    <text evidence="2">Belongs to the PRP18 family.</text>
</comment>
<dbReference type="EMBL" id="CAEFZW010000011">
    <property type="protein sequence ID" value="CAB4256720.1"/>
    <property type="molecule type" value="Genomic_DNA"/>
</dbReference>
<dbReference type="PANTHER" id="PTHR13007">
    <property type="entry name" value="PRE-MRNA SPLICING FACTOR-RELATED"/>
    <property type="match status" value="1"/>
</dbReference>
<evidence type="ECO:0000256" key="6">
    <source>
        <dbReference type="ARBA" id="ARBA00023187"/>
    </source>
</evidence>
<dbReference type="GeneID" id="64859810"/>
<evidence type="ECO:0000256" key="3">
    <source>
        <dbReference type="ARBA" id="ARBA00018242"/>
    </source>
</evidence>
<dbReference type="Gene3D" id="1.20.940.10">
    <property type="entry name" value="Functional domain of the splicing factor Prp18"/>
    <property type="match status" value="1"/>
</dbReference>
<sequence length="267" mass="30659">MSLGLSELIKREIEKKRKETVTAKEKVQEEEEEEEEEKDLGGNTDKSSAETELPQPKDNPPSSDTIYADVIEKRHIKDKPDLDIRAKKIAKIIAEERKKPIQVNITIEDIQNIDDDAKREKVATQCNRYIHQILSQWSRHVKTYQGGESMFADTKKNLFPLLVLLRKNTLPIKLLTTLSSLLYHLQHDTKTDMESSLQLYLKLSIGDVAWPIGVSDVGIHSRSAQQKISRFGNNDVANIMIDETTRLWIISVKRLISFKAWLLKQKS</sequence>
<dbReference type="InterPro" id="IPR004098">
    <property type="entry name" value="Prp18"/>
</dbReference>
<evidence type="ECO:0000259" key="9">
    <source>
        <dbReference type="Pfam" id="PF02840"/>
    </source>
</evidence>
<keyword evidence="5" id="KW-0747">Spliceosome</keyword>
<name>A0A8H2VJX4_9SACH</name>
<evidence type="ECO:0000313" key="11">
    <source>
        <dbReference type="Proteomes" id="UP000644660"/>
    </source>
</evidence>
<evidence type="ECO:0000313" key="10">
    <source>
        <dbReference type="EMBL" id="CAB4256720.1"/>
    </source>
</evidence>
<evidence type="ECO:0000256" key="8">
    <source>
        <dbReference type="SAM" id="MobiDB-lite"/>
    </source>
</evidence>
<accession>A0A8H2VJX4</accession>
<comment type="subcellular location">
    <subcellularLocation>
        <location evidence="1">Nucleus</location>
    </subcellularLocation>
</comment>
<dbReference type="RefSeq" id="XP_041408564.1">
    <property type="nucleotide sequence ID" value="XM_041552630.1"/>
</dbReference>